<keyword evidence="8 11" id="KW-0413">Isomerase</keyword>
<comment type="similarity">
    <text evidence="2 11 13">Belongs to the FKBP-type PPIase family. Tig subfamily.</text>
</comment>
<dbReference type="RefSeq" id="WP_182484076.1">
    <property type="nucleotide sequence ID" value="NZ_JACGWU010000001.1"/>
</dbReference>
<evidence type="ECO:0000256" key="6">
    <source>
        <dbReference type="ARBA" id="ARBA00023110"/>
    </source>
</evidence>
<keyword evidence="11" id="KW-0963">Cytoplasm</keyword>
<dbReference type="InterPro" id="IPR001179">
    <property type="entry name" value="PPIase_FKBP_dom"/>
</dbReference>
<dbReference type="EC" id="5.2.1.8" evidence="3 11"/>
<dbReference type="SUPFAM" id="SSF102735">
    <property type="entry name" value="Trigger factor ribosome-binding domain"/>
    <property type="match status" value="1"/>
</dbReference>
<dbReference type="GO" id="GO:0044183">
    <property type="term" value="F:protein folding chaperone"/>
    <property type="evidence" value="ECO:0007669"/>
    <property type="project" value="TreeGrafter"/>
</dbReference>
<dbReference type="EMBL" id="JACGWU010000001">
    <property type="protein sequence ID" value="MBA8828688.1"/>
    <property type="molecule type" value="Genomic_DNA"/>
</dbReference>
<dbReference type="Gene3D" id="3.10.50.40">
    <property type="match status" value="1"/>
</dbReference>
<protein>
    <recommendedName>
        <fullName evidence="4 11">Trigger factor</fullName>
        <shortName evidence="11">TF</shortName>
        <ecNumber evidence="3 11">5.2.1.8</ecNumber>
    </recommendedName>
    <alternativeName>
        <fullName evidence="10 11">PPIase</fullName>
    </alternativeName>
</protein>
<evidence type="ECO:0000256" key="4">
    <source>
        <dbReference type="ARBA" id="ARBA00016902"/>
    </source>
</evidence>
<keyword evidence="7 11" id="KW-0143">Chaperone</keyword>
<accession>A0A7W3JSY2</accession>
<dbReference type="Pfam" id="PF00254">
    <property type="entry name" value="FKBP_C"/>
    <property type="match status" value="1"/>
</dbReference>
<evidence type="ECO:0000256" key="5">
    <source>
        <dbReference type="ARBA" id="ARBA00022618"/>
    </source>
</evidence>
<keyword evidence="5 11" id="KW-0132">Cell division</keyword>
<dbReference type="Gene3D" id="1.10.3120.10">
    <property type="entry name" value="Trigger factor, C-terminal domain"/>
    <property type="match status" value="1"/>
</dbReference>
<evidence type="ECO:0000256" key="14">
    <source>
        <dbReference type="SAM" id="MobiDB-lite"/>
    </source>
</evidence>
<sequence>MKTTVETLSPTRAKITVTVTPEELKPALTHAYEHIAETITIPGFRKGKIPARILEQRVGKAAIMEHAVNEGLEGFYRQAVVENKIRPLGKPEADITTWPSFEDFTGDLVVTIEVDVRPVITLPDFDGLKVEVEPLSVSADEILEELDNLRSRFGTLISVDRPAKKGDFAQLDLVATIGGKEVDTASSISYELGSGELIEGIDEALDSLTAGETTTFESKLLGGDNEGEIAEITVTVTAVKERELPKADDDFAQIASEFDTIVELKANLKLEVERRKTGDLARVAREKLIEQLLTSIDIPVPAGLIETEVHNHLEGESRLEDDVHRAEVTEESTKTFKTQILLDTIAEAESVEVSQDELTQYIIQGSQQYGMEPSEFAEILTKNNQIPSIVAEVARNKAVAIVLGKSKVVDTKGKTVDMSAFAVVSTADAGATEGDAEKPAKKVAAKKAPAKAKADAAVDAADEAAAEKPAKKAAAKKPAVKKD</sequence>
<dbReference type="SUPFAM" id="SSF54534">
    <property type="entry name" value="FKBP-like"/>
    <property type="match status" value="1"/>
</dbReference>
<evidence type="ECO:0000256" key="9">
    <source>
        <dbReference type="ARBA" id="ARBA00023306"/>
    </source>
</evidence>
<proteinExistence type="inferred from homology"/>
<evidence type="ECO:0000256" key="10">
    <source>
        <dbReference type="ARBA" id="ARBA00029986"/>
    </source>
</evidence>
<dbReference type="InterPro" id="IPR008881">
    <property type="entry name" value="Trigger_fac_ribosome-bd_bac"/>
</dbReference>
<evidence type="ECO:0000256" key="11">
    <source>
        <dbReference type="HAMAP-Rule" id="MF_00303"/>
    </source>
</evidence>
<dbReference type="PROSITE" id="PS50059">
    <property type="entry name" value="FKBP_PPIASE"/>
    <property type="match status" value="1"/>
</dbReference>
<dbReference type="Proteomes" id="UP000524237">
    <property type="component" value="Unassembled WGS sequence"/>
</dbReference>
<comment type="function">
    <text evidence="11">Involved in protein export. Acts as a chaperone by maintaining the newly synthesized protein in an open conformation. Functions as a peptidyl-prolyl cis-trans isomerase.</text>
</comment>
<feature type="compositionally biased region" description="Basic residues" evidence="14">
    <location>
        <begin position="471"/>
        <end position="483"/>
    </location>
</feature>
<dbReference type="InterPro" id="IPR037041">
    <property type="entry name" value="Trigger_fac_C_sf"/>
</dbReference>
<evidence type="ECO:0000256" key="3">
    <source>
        <dbReference type="ARBA" id="ARBA00013194"/>
    </source>
</evidence>
<dbReference type="InterPro" id="IPR027304">
    <property type="entry name" value="Trigger_fact/SurA_dom_sf"/>
</dbReference>
<keyword evidence="6 11" id="KW-0697">Rotamase</keyword>
<dbReference type="GO" id="GO:0005737">
    <property type="term" value="C:cytoplasm"/>
    <property type="evidence" value="ECO:0007669"/>
    <property type="project" value="UniProtKB-SubCell"/>
</dbReference>
<evidence type="ECO:0000313" key="16">
    <source>
        <dbReference type="EMBL" id="MBA8828688.1"/>
    </source>
</evidence>
<dbReference type="Gene3D" id="3.30.70.1050">
    <property type="entry name" value="Trigger factor ribosome-binding domain"/>
    <property type="match status" value="1"/>
</dbReference>
<comment type="catalytic activity">
    <reaction evidence="1 11 12">
        <text>[protein]-peptidylproline (omega=180) = [protein]-peptidylproline (omega=0)</text>
        <dbReference type="Rhea" id="RHEA:16237"/>
        <dbReference type="Rhea" id="RHEA-COMP:10747"/>
        <dbReference type="Rhea" id="RHEA-COMP:10748"/>
        <dbReference type="ChEBI" id="CHEBI:83833"/>
        <dbReference type="ChEBI" id="CHEBI:83834"/>
        <dbReference type="EC" id="5.2.1.8"/>
    </reaction>
</comment>
<dbReference type="GO" id="GO:0051301">
    <property type="term" value="P:cell division"/>
    <property type="evidence" value="ECO:0007669"/>
    <property type="project" value="UniProtKB-KW"/>
</dbReference>
<dbReference type="PANTHER" id="PTHR30560:SF3">
    <property type="entry name" value="TRIGGER FACTOR-LIKE PROTEIN TIG, CHLOROPLASTIC"/>
    <property type="match status" value="1"/>
</dbReference>
<dbReference type="PANTHER" id="PTHR30560">
    <property type="entry name" value="TRIGGER FACTOR CHAPERONE AND PEPTIDYL-PROLYL CIS/TRANS ISOMERASE"/>
    <property type="match status" value="1"/>
</dbReference>
<dbReference type="PIRSF" id="PIRSF003095">
    <property type="entry name" value="Trigger_factor"/>
    <property type="match status" value="1"/>
</dbReference>
<gene>
    <name evidence="11" type="primary">tig</name>
    <name evidence="16" type="ORF">FB555_000759</name>
</gene>
<dbReference type="NCBIfam" id="TIGR00115">
    <property type="entry name" value="tig"/>
    <property type="match status" value="1"/>
</dbReference>
<dbReference type="GO" id="GO:0015031">
    <property type="term" value="P:protein transport"/>
    <property type="evidence" value="ECO:0007669"/>
    <property type="project" value="UniProtKB-UniRule"/>
</dbReference>
<evidence type="ECO:0000256" key="1">
    <source>
        <dbReference type="ARBA" id="ARBA00000971"/>
    </source>
</evidence>
<dbReference type="GO" id="GO:0051083">
    <property type="term" value="P:'de novo' cotranslational protein folding"/>
    <property type="evidence" value="ECO:0007669"/>
    <property type="project" value="TreeGrafter"/>
</dbReference>
<evidence type="ECO:0000313" key="17">
    <source>
        <dbReference type="Proteomes" id="UP000524237"/>
    </source>
</evidence>
<organism evidence="16 17">
    <name type="scientific">Alpinimonas psychrophila</name>
    <dbReference type="NCBI Taxonomy" id="748908"/>
    <lineage>
        <taxon>Bacteria</taxon>
        <taxon>Bacillati</taxon>
        <taxon>Actinomycetota</taxon>
        <taxon>Actinomycetes</taxon>
        <taxon>Micrococcales</taxon>
        <taxon>Microbacteriaceae</taxon>
        <taxon>Alpinimonas</taxon>
    </lineage>
</organism>
<dbReference type="InterPro" id="IPR036611">
    <property type="entry name" value="Trigger_fac_ribosome-bd_sf"/>
</dbReference>
<evidence type="ECO:0000256" key="12">
    <source>
        <dbReference type="PROSITE-ProRule" id="PRU00277"/>
    </source>
</evidence>
<dbReference type="InterPro" id="IPR008880">
    <property type="entry name" value="Trigger_fac_C"/>
</dbReference>
<comment type="caution">
    <text evidence="16">The sequence shown here is derived from an EMBL/GenBank/DDBJ whole genome shotgun (WGS) entry which is preliminary data.</text>
</comment>
<evidence type="ECO:0000256" key="7">
    <source>
        <dbReference type="ARBA" id="ARBA00023186"/>
    </source>
</evidence>
<feature type="compositionally biased region" description="Basic residues" evidence="14">
    <location>
        <begin position="441"/>
        <end position="450"/>
    </location>
</feature>
<dbReference type="HAMAP" id="MF_00303">
    <property type="entry name" value="Trigger_factor_Tig"/>
    <property type="match status" value="1"/>
</dbReference>
<dbReference type="Pfam" id="PF05697">
    <property type="entry name" value="Trigger_N"/>
    <property type="match status" value="1"/>
</dbReference>
<feature type="region of interest" description="Disordered" evidence="14">
    <location>
        <begin position="428"/>
        <end position="483"/>
    </location>
</feature>
<dbReference type="GO" id="GO:0043022">
    <property type="term" value="F:ribosome binding"/>
    <property type="evidence" value="ECO:0007669"/>
    <property type="project" value="TreeGrafter"/>
</dbReference>
<dbReference type="Pfam" id="PF05698">
    <property type="entry name" value="Trigger_C"/>
    <property type="match status" value="1"/>
</dbReference>
<dbReference type="AlphaFoldDB" id="A0A7W3JSY2"/>
<feature type="domain" description="PPIase FKBP-type" evidence="15">
    <location>
        <begin position="166"/>
        <end position="212"/>
    </location>
</feature>
<dbReference type="GO" id="GO:0003755">
    <property type="term" value="F:peptidyl-prolyl cis-trans isomerase activity"/>
    <property type="evidence" value="ECO:0007669"/>
    <property type="project" value="UniProtKB-UniRule"/>
</dbReference>
<evidence type="ECO:0000256" key="13">
    <source>
        <dbReference type="RuleBase" id="RU003914"/>
    </source>
</evidence>
<keyword evidence="9 11" id="KW-0131">Cell cycle</keyword>
<evidence type="ECO:0000259" key="15">
    <source>
        <dbReference type="PROSITE" id="PS50059"/>
    </source>
</evidence>
<evidence type="ECO:0000256" key="8">
    <source>
        <dbReference type="ARBA" id="ARBA00023235"/>
    </source>
</evidence>
<comment type="domain">
    <text evidence="11">Consists of 3 domains; the N-terminus binds the ribosome, the middle domain has PPIase activity, while the C-terminus has intrinsic chaperone activity on its own.</text>
</comment>
<dbReference type="InterPro" id="IPR046357">
    <property type="entry name" value="PPIase_dom_sf"/>
</dbReference>
<evidence type="ECO:0000256" key="2">
    <source>
        <dbReference type="ARBA" id="ARBA00005464"/>
    </source>
</evidence>
<keyword evidence="17" id="KW-1185">Reference proteome</keyword>
<dbReference type="InterPro" id="IPR005215">
    <property type="entry name" value="Trig_fac"/>
</dbReference>
<reference evidence="16 17" key="1">
    <citation type="submission" date="2020-07" db="EMBL/GenBank/DDBJ databases">
        <title>Sequencing the genomes of 1000 actinobacteria strains.</title>
        <authorList>
            <person name="Klenk H.-P."/>
        </authorList>
    </citation>
    <scope>NUCLEOTIDE SEQUENCE [LARGE SCALE GENOMIC DNA]</scope>
    <source>
        <strain evidence="16 17">DSM 23737</strain>
    </source>
</reference>
<dbReference type="GO" id="GO:0043335">
    <property type="term" value="P:protein unfolding"/>
    <property type="evidence" value="ECO:0007669"/>
    <property type="project" value="TreeGrafter"/>
</dbReference>
<comment type="subcellular location">
    <subcellularLocation>
        <location evidence="11">Cytoplasm</location>
    </subcellularLocation>
    <text evidence="11">About half TF is bound to the ribosome near the polypeptide exit tunnel while the other half is free in the cytoplasm.</text>
</comment>
<name>A0A7W3JSY2_9MICO</name>
<dbReference type="SUPFAM" id="SSF109998">
    <property type="entry name" value="Triger factor/SurA peptide-binding domain-like"/>
    <property type="match status" value="1"/>
</dbReference>